<feature type="compositionally biased region" description="Low complexity" evidence="1">
    <location>
        <begin position="8"/>
        <end position="18"/>
    </location>
</feature>
<dbReference type="EMBL" id="JAPCWZ010000009">
    <property type="protein sequence ID" value="KAK8851789.1"/>
    <property type="molecule type" value="Genomic_DNA"/>
</dbReference>
<dbReference type="Proteomes" id="UP001390339">
    <property type="component" value="Unassembled WGS sequence"/>
</dbReference>
<evidence type="ECO:0000313" key="3">
    <source>
        <dbReference type="Proteomes" id="UP001390339"/>
    </source>
</evidence>
<feature type="region of interest" description="Disordered" evidence="1">
    <location>
        <begin position="1"/>
        <end position="23"/>
    </location>
</feature>
<gene>
    <name evidence="2" type="ORF">PGQ11_014268</name>
</gene>
<feature type="region of interest" description="Disordered" evidence="1">
    <location>
        <begin position="80"/>
        <end position="109"/>
    </location>
</feature>
<reference evidence="2 3" key="1">
    <citation type="journal article" date="2024" name="IMA Fungus">
        <title>Apiospora arundinis, a panoply of carbohydrate-active enzymes and secondary metabolites.</title>
        <authorList>
            <person name="Sorensen T."/>
            <person name="Petersen C."/>
            <person name="Muurmann A.T."/>
            <person name="Christiansen J.V."/>
            <person name="Brundto M.L."/>
            <person name="Overgaard C.K."/>
            <person name="Boysen A.T."/>
            <person name="Wollenberg R.D."/>
            <person name="Larsen T.O."/>
            <person name="Sorensen J.L."/>
            <person name="Nielsen K.L."/>
            <person name="Sondergaard T.E."/>
        </authorList>
    </citation>
    <scope>NUCLEOTIDE SEQUENCE [LARGE SCALE GENOMIC DNA]</scope>
    <source>
        <strain evidence="2 3">AAU 773</strain>
    </source>
</reference>
<name>A0ABR2HRV2_9PEZI</name>
<accession>A0ABR2HRV2</accession>
<evidence type="ECO:0000256" key="1">
    <source>
        <dbReference type="SAM" id="MobiDB-lite"/>
    </source>
</evidence>
<proteinExistence type="predicted"/>
<protein>
    <submittedName>
        <fullName evidence="2">Uncharacterized protein</fullName>
    </submittedName>
</protein>
<organism evidence="2 3">
    <name type="scientific">Apiospora arundinis</name>
    <dbReference type="NCBI Taxonomy" id="335852"/>
    <lineage>
        <taxon>Eukaryota</taxon>
        <taxon>Fungi</taxon>
        <taxon>Dikarya</taxon>
        <taxon>Ascomycota</taxon>
        <taxon>Pezizomycotina</taxon>
        <taxon>Sordariomycetes</taxon>
        <taxon>Xylariomycetidae</taxon>
        <taxon>Amphisphaeriales</taxon>
        <taxon>Apiosporaceae</taxon>
        <taxon>Apiospora</taxon>
    </lineage>
</organism>
<sequence length="317" mass="33915">MGDTASTEATAAAAAAAEAAKKAEAEAQAAVEAAAAAEAAKKAEAEAQAVAEAAAAAEAAQNAEVEALAARKVANPEAAPFKVKKEEEDEDFNPLSHVQNGRGPSQEADGWDFGNDTLKLHNEYVYNKPKEETKDYNHITLTRDPDANSGLGVKPIKGIILGALKFRGLLFVALPSLKSETKTLARGCLVHGADYPFEKEAILAVHPLPMSSKGVVALRGTDWKKFEPIATGTDGKIWYVLGRPENATENGLFSRSTLDTAFGKNATDMIINVQRRRVGQPSSTRNQRVKSLEGGADYVMEAFTKYNLNIPDDFKMP</sequence>
<comment type="caution">
    <text evidence="2">The sequence shown here is derived from an EMBL/GenBank/DDBJ whole genome shotgun (WGS) entry which is preliminary data.</text>
</comment>
<evidence type="ECO:0000313" key="2">
    <source>
        <dbReference type="EMBL" id="KAK8851789.1"/>
    </source>
</evidence>
<keyword evidence="3" id="KW-1185">Reference proteome</keyword>